<dbReference type="EMBL" id="BLXZ01000001">
    <property type="protein sequence ID" value="GFO66890.1"/>
    <property type="molecule type" value="Genomic_DNA"/>
</dbReference>
<sequence>MVPVPLINIPYANRSCRSPFKRASSLPEVLQPPLAPPLKKGGQGGGRLYPARPSPIPYLQSRILR</sequence>
<reference evidence="3" key="1">
    <citation type="submission" date="2020-06" db="EMBL/GenBank/DDBJ databases">
        <title>Draft genomic sequecing of Geomonas sp. Red745.</title>
        <authorList>
            <person name="Itoh H."/>
            <person name="Xu Z.X."/>
            <person name="Ushijima N."/>
            <person name="Masuda Y."/>
            <person name="Shiratori Y."/>
            <person name="Senoo K."/>
        </authorList>
    </citation>
    <scope>NUCLEOTIDE SEQUENCE [LARGE SCALE GENOMIC DNA]</scope>
    <source>
        <strain evidence="3">Red745</strain>
    </source>
</reference>
<keyword evidence="3" id="KW-1185">Reference proteome</keyword>
<accession>A0A6V8N3F2</accession>
<organism evidence="2 3">
    <name type="scientific">Geomonas limicola</name>
    <dbReference type="NCBI Taxonomy" id="2740186"/>
    <lineage>
        <taxon>Bacteria</taxon>
        <taxon>Pseudomonadati</taxon>
        <taxon>Thermodesulfobacteriota</taxon>
        <taxon>Desulfuromonadia</taxon>
        <taxon>Geobacterales</taxon>
        <taxon>Geobacteraceae</taxon>
        <taxon>Geomonas</taxon>
    </lineage>
</organism>
<protein>
    <submittedName>
        <fullName evidence="2">Uncharacterized protein</fullName>
    </submittedName>
</protein>
<evidence type="ECO:0000256" key="1">
    <source>
        <dbReference type="SAM" id="MobiDB-lite"/>
    </source>
</evidence>
<proteinExistence type="predicted"/>
<evidence type="ECO:0000313" key="3">
    <source>
        <dbReference type="Proteomes" id="UP000587586"/>
    </source>
</evidence>
<feature type="region of interest" description="Disordered" evidence="1">
    <location>
        <begin position="31"/>
        <end position="55"/>
    </location>
</feature>
<name>A0A6V8N3F2_9BACT</name>
<comment type="caution">
    <text evidence="2">The sequence shown here is derived from an EMBL/GenBank/DDBJ whole genome shotgun (WGS) entry which is preliminary data.</text>
</comment>
<dbReference type="Proteomes" id="UP000587586">
    <property type="component" value="Unassembled WGS sequence"/>
</dbReference>
<dbReference type="AlphaFoldDB" id="A0A6V8N3F2"/>
<gene>
    <name evidence="2" type="ORF">GMLC_04690</name>
</gene>
<evidence type="ECO:0000313" key="2">
    <source>
        <dbReference type="EMBL" id="GFO66890.1"/>
    </source>
</evidence>